<organism evidence="1 2">
    <name type="scientific">Senna tora</name>
    <dbReference type="NCBI Taxonomy" id="362788"/>
    <lineage>
        <taxon>Eukaryota</taxon>
        <taxon>Viridiplantae</taxon>
        <taxon>Streptophyta</taxon>
        <taxon>Embryophyta</taxon>
        <taxon>Tracheophyta</taxon>
        <taxon>Spermatophyta</taxon>
        <taxon>Magnoliopsida</taxon>
        <taxon>eudicotyledons</taxon>
        <taxon>Gunneridae</taxon>
        <taxon>Pentapetalae</taxon>
        <taxon>rosids</taxon>
        <taxon>fabids</taxon>
        <taxon>Fabales</taxon>
        <taxon>Fabaceae</taxon>
        <taxon>Caesalpinioideae</taxon>
        <taxon>Cassia clade</taxon>
        <taxon>Senna</taxon>
    </lineage>
</organism>
<evidence type="ECO:0000313" key="2">
    <source>
        <dbReference type="Proteomes" id="UP000634136"/>
    </source>
</evidence>
<evidence type="ECO:0000313" key="1">
    <source>
        <dbReference type="EMBL" id="KAF7841157.1"/>
    </source>
</evidence>
<keyword evidence="2" id="KW-1185">Reference proteome</keyword>
<name>A0A835CJA3_9FABA</name>
<protein>
    <submittedName>
        <fullName evidence="1">Uncharacterized protein</fullName>
    </submittedName>
</protein>
<reference evidence="1" key="1">
    <citation type="submission" date="2020-09" db="EMBL/GenBank/DDBJ databases">
        <title>Genome-Enabled Discovery of Anthraquinone Biosynthesis in Senna tora.</title>
        <authorList>
            <person name="Kang S.-H."/>
            <person name="Pandey R.P."/>
            <person name="Lee C.-M."/>
            <person name="Sim J.-S."/>
            <person name="Jeong J.-T."/>
            <person name="Choi B.-S."/>
            <person name="Jung M."/>
            <person name="Ginzburg D."/>
            <person name="Zhao K."/>
            <person name="Won S.Y."/>
            <person name="Oh T.-J."/>
            <person name="Yu Y."/>
            <person name="Kim N.-H."/>
            <person name="Lee O.R."/>
            <person name="Lee T.-H."/>
            <person name="Bashyal P."/>
            <person name="Kim T.-S."/>
            <person name="Lee W.-H."/>
            <person name="Kawkins C."/>
            <person name="Kim C.-K."/>
            <person name="Kim J.S."/>
            <person name="Ahn B.O."/>
            <person name="Rhee S.Y."/>
            <person name="Sohng J.K."/>
        </authorList>
    </citation>
    <scope>NUCLEOTIDE SEQUENCE</scope>
    <source>
        <tissue evidence="1">Leaf</tissue>
    </source>
</reference>
<proteinExistence type="predicted"/>
<gene>
    <name evidence="1" type="ORF">G2W53_003455</name>
</gene>
<dbReference type="Proteomes" id="UP000634136">
    <property type="component" value="Unassembled WGS sequence"/>
</dbReference>
<comment type="caution">
    <text evidence="1">The sequence shown here is derived from an EMBL/GenBank/DDBJ whole genome shotgun (WGS) entry which is preliminary data.</text>
</comment>
<accession>A0A835CJA3</accession>
<dbReference type="OrthoDB" id="1000443at2759"/>
<dbReference type="EMBL" id="JAAIUW010000002">
    <property type="protein sequence ID" value="KAF7841157.1"/>
    <property type="molecule type" value="Genomic_DNA"/>
</dbReference>
<dbReference type="AlphaFoldDB" id="A0A835CJA3"/>
<sequence>MTRVTRHKGLSDDEYEIDSLASIDSDEEKDGLPNNSRYPIHKLLRDMSEYKREIRTIFLTQDDFKEAIATYAVYDGRDLYFTYEWVSKRMEKKVRDNPKMTLKDIIEKTQQKWTVKGLYHYNFLMIVLRCSMYHYKKFDSNRY</sequence>